<dbReference type="InterPro" id="IPR039299">
    <property type="entry name" value="SEOA"/>
</dbReference>
<gene>
    <name evidence="1" type="ORF">A2U01_0024594</name>
</gene>
<evidence type="ECO:0008006" key="3">
    <source>
        <dbReference type="Google" id="ProtNLM"/>
    </source>
</evidence>
<feature type="non-terminal residue" evidence="1">
    <location>
        <position position="203"/>
    </location>
</feature>
<proteinExistence type="predicted"/>
<evidence type="ECO:0000313" key="2">
    <source>
        <dbReference type="Proteomes" id="UP000265520"/>
    </source>
</evidence>
<sequence>DNKQREAFQTLRHLFETSHQDNIQVLKALIRCKDDPLPLFDGSTKQRVSIEVLRKKIVLLYITDLHHISDQEVVIFEQMFQESRQDSTRLESQYELVWIPVVEKGTAWTESKQKFERLQSMMPWYSVYDPSLLEPATIRYIKEVWLFNTKPMLVVLDPQGKVVNLNAVHMMWIWGSMAYPFSSLREEALWKEETWGLALLADT</sequence>
<dbReference type="PANTHER" id="PTHR33232">
    <property type="entry name" value="PROTEIN SIEVE ELEMENT OCCLUSION B-LIKE"/>
    <property type="match status" value="1"/>
</dbReference>
<accession>A0A392NVS7</accession>
<protein>
    <recommendedName>
        <fullName evidence="3">Sieve element occlusion protein</fullName>
    </recommendedName>
</protein>
<reference evidence="1 2" key="1">
    <citation type="journal article" date="2018" name="Front. Plant Sci.">
        <title>Red Clover (Trifolium pratense) and Zigzag Clover (T. medium) - A Picture of Genomic Similarities and Differences.</title>
        <authorList>
            <person name="Dluhosova J."/>
            <person name="Istvanek J."/>
            <person name="Nedelnik J."/>
            <person name="Repkova J."/>
        </authorList>
    </citation>
    <scope>NUCLEOTIDE SEQUENCE [LARGE SCALE GENOMIC DNA]</scope>
    <source>
        <strain evidence="2">cv. 10/8</strain>
        <tissue evidence="1">Leaf</tissue>
    </source>
</reference>
<dbReference type="PANTHER" id="PTHR33232:SF10">
    <property type="entry name" value="SIEVE ELEMENT OCCLUSION-RELATED"/>
    <property type="match status" value="1"/>
</dbReference>
<dbReference type="Gene3D" id="3.40.30.10">
    <property type="entry name" value="Glutaredoxin"/>
    <property type="match status" value="1"/>
</dbReference>
<evidence type="ECO:0000313" key="1">
    <source>
        <dbReference type="EMBL" id="MCI03554.1"/>
    </source>
</evidence>
<dbReference type="AlphaFoldDB" id="A0A392NVS7"/>
<dbReference type="Proteomes" id="UP000265520">
    <property type="component" value="Unassembled WGS sequence"/>
</dbReference>
<dbReference type="EMBL" id="LXQA010052570">
    <property type="protein sequence ID" value="MCI03554.1"/>
    <property type="molecule type" value="Genomic_DNA"/>
</dbReference>
<feature type="non-terminal residue" evidence="1">
    <location>
        <position position="1"/>
    </location>
</feature>
<name>A0A392NVS7_9FABA</name>
<comment type="caution">
    <text evidence="1">The sequence shown here is derived from an EMBL/GenBank/DDBJ whole genome shotgun (WGS) entry which is preliminary data.</text>
</comment>
<keyword evidence="2" id="KW-1185">Reference proteome</keyword>
<dbReference type="GO" id="GO:0010088">
    <property type="term" value="P:phloem development"/>
    <property type="evidence" value="ECO:0007669"/>
    <property type="project" value="InterPro"/>
</dbReference>
<organism evidence="1 2">
    <name type="scientific">Trifolium medium</name>
    <dbReference type="NCBI Taxonomy" id="97028"/>
    <lineage>
        <taxon>Eukaryota</taxon>
        <taxon>Viridiplantae</taxon>
        <taxon>Streptophyta</taxon>
        <taxon>Embryophyta</taxon>
        <taxon>Tracheophyta</taxon>
        <taxon>Spermatophyta</taxon>
        <taxon>Magnoliopsida</taxon>
        <taxon>eudicotyledons</taxon>
        <taxon>Gunneridae</taxon>
        <taxon>Pentapetalae</taxon>
        <taxon>rosids</taxon>
        <taxon>fabids</taxon>
        <taxon>Fabales</taxon>
        <taxon>Fabaceae</taxon>
        <taxon>Papilionoideae</taxon>
        <taxon>50 kb inversion clade</taxon>
        <taxon>NPAAA clade</taxon>
        <taxon>Hologalegina</taxon>
        <taxon>IRL clade</taxon>
        <taxon>Trifolieae</taxon>
        <taxon>Trifolium</taxon>
    </lineage>
</organism>